<protein>
    <recommendedName>
        <fullName evidence="1">eRF1 domain-containing protein</fullName>
    </recommendedName>
</protein>
<sequence>MRNNQTGEEVHKILSPAEEKVATNFTDAETGETLEVVEKEPLVEWFANNYKQFGTTLEFVTARSQEGSQFCQGFGGIGGILRWQVDFMEMEYEGESDDDLRDYVFI</sequence>
<gene>
    <name evidence="2" type="ORF">Ae201684_002882</name>
</gene>
<dbReference type="InterPro" id="IPR004403">
    <property type="entry name" value="Peptide_chain-rel_eRF1/aRF1"/>
</dbReference>
<keyword evidence="3" id="KW-1185">Reference proteome</keyword>
<evidence type="ECO:0000259" key="1">
    <source>
        <dbReference type="Pfam" id="PF03465"/>
    </source>
</evidence>
<evidence type="ECO:0000313" key="2">
    <source>
        <dbReference type="EMBL" id="KAF0742217.1"/>
    </source>
</evidence>
<dbReference type="InterPro" id="IPR005142">
    <property type="entry name" value="eRF1_3"/>
</dbReference>
<dbReference type="FunFam" id="3.30.1330.30:FF:000032">
    <property type="entry name" value="Eukaryotic peptide chain release factor subunit 1"/>
    <property type="match status" value="1"/>
</dbReference>
<comment type="caution">
    <text evidence="2">The sequence shown here is derived from an EMBL/GenBank/DDBJ whole genome shotgun (WGS) entry which is preliminary data.</text>
</comment>
<dbReference type="Gene3D" id="3.30.1330.30">
    <property type="match status" value="1"/>
</dbReference>
<proteinExistence type="predicted"/>
<dbReference type="SUPFAM" id="SSF55315">
    <property type="entry name" value="L30e-like"/>
    <property type="match status" value="1"/>
</dbReference>
<organism evidence="2 3">
    <name type="scientific">Aphanomyces euteiches</name>
    <dbReference type="NCBI Taxonomy" id="100861"/>
    <lineage>
        <taxon>Eukaryota</taxon>
        <taxon>Sar</taxon>
        <taxon>Stramenopiles</taxon>
        <taxon>Oomycota</taxon>
        <taxon>Saprolegniomycetes</taxon>
        <taxon>Saprolegniales</taxon>
        <taxon>Verrucalvaceae</taxon>
        <taxon>Aphanomyces</taxon>
    </lineage>
</organism>
<dbReference type="AlphaFoldDB" id="A0A6G0XPK8"/>
<dbReference type="PANTHER" id="PTHR10113">
    <property type="entry name" value="PEPTIDE CHAIN RELEASE FACTOR SUBUNIT 1"/>
    <property type="match status" value="1"/>
</dbReference>
<name>A0A6G0XPK8_9STRA</name>
<accession>A0A6G0XPK8</accession>
<reference evidence="2 3" key="1">
    <citation type="submission" date="2019-07" db="EMBL/GenBank/DDBJ databases">
        <title>Genomics analysis of Aphanomyces spp. identifies a new class of oomycete effector associated with host adaptation.</title>
        <authorList>
            <person name="Gaulin E."/>
        </authorList>
    </citation>
    <scope>NUCLEOTIDE SEQUENCE [LARGE SCALE GENOMIC DNA]</scope>
    <source>
        <strain evidence="2 3">ATCC 201684</strain>
    </source>
</reference>
<dbReference type="InterPro" id="IPR029064">
    <property type="entry name" value="Ribosomal_eL30-like_sf"/>
</dbReference>
<dbReference type="Proteomes" id="UP000481153">
    <property type="component" value="Unassembled WGS sequence"/>
</dbReference>
<dbReference type="Pfam" id="PF03465">
    <property type="entry name" value="eRF1_3"/>
    <property type="match status" value="1"/>
</dbReference>
<dbReference type="VEuPathDB" id="FungiDB:AeMF1_021612"/>
<feature type="domain" description="eRF1" evidence="1">
    <location>
        <begin position="29"/>
        <end position="85"/>
    </location>
</feature>
<dbReference type="GO" id="GO:0003747">
    <property type="term" value="F:translation release factor activity"/>
    <property type="evidence" value="ECO:0007669"/>
    <property type="project" value="InterPro"/>
</dbReference>
<evidence type="ECO:0000313" key="3">
    <source>
        <dbReference type="Proteomes" id="UP000481153"/>
    </source>
</evidence>
<dbReference type="EMBL" id="VJMJ01000030">
    <property type="protein sequence ID" value="KAF0742217.1"/>
    <property type="molecule type" value="Genomic_DNA"/>
</dbReference>